<organism evidence="2 3">
    <name type="scientific">Cerrena zonata</name>
    <dbReference type="NCBI Taxonomy" id="2478898"/>
    <lineage>
        <taxon>Eukaryota</taxon>
        <taxon>Fungi</taxon>
        <taxon>Dikarya</taxon>
        <taxon>Basidiomycota</taxon>
        <taxon>Agaricomycotina</taxon>
        <taxon>Agaricomycetes</taxon>
        <taxon>Polyporales</taxon>
        <taxon>Cerrenaceae</taxon>
        <taxon>Cerrena</taxon>
    </lineage>
</organism>
<feature type="region of interest" description="Disordered" evidence="1">
    <location>
        <begin position="1"/>
        <end position="280"/>
    </location>
</feature>
<reference evidence="2 3" key="1">
    <citation type="submission" date="2022-09" db="EMBL/GenBank/DDBJ databases">
        <authorList>
            <person name="Palmer J.M."/>
        </authorList>
    </citation>
    <scope>NUCLEOTIDE SEQUENCE [LARGE SCALE GENOMIC DNA]</scope>
    <source>
        <strain evidence="2 3">DSM 7382</strain>
    </source>
</reference>
<evidence type="ECO:0000313" key="3">
    <source>
        <dbReference type="Proteomes" id="UP001385951"/>
    </source>
</evidence>
<protein>
    <submittedName>
        <fullName evidence="2">Uncharacterized protein</fullName>
    </submittedName>
</protein>
<feature type="compositionally biased region" description="Basic and acidic residues" evidence="1">
    <location>
        <begin position="233"/>
        <end position="253"/>
    </location>
</feature>
<feature type="compositionally biased region" description="Pro residues" evidence="1">
    <location>
        <begin position="161"/>
        <end position="170"/>
    </location>
</feature>
<keyword evidence="3" id="KW-1185">Reference proteome</keyword>
<name>A0AAW0FRS3_9APHY</name>
<sequence>MSDHSKEGAHHSPDSTTYNTPADSDESDTPRPVTTVSLPAVHVTTATPRASEVAAGARPILDSQSLPAANTTPTGYASPRSPGFASVAGPSSASYFHQQQPTPSSTSFDSSSRFKRHSLVPSMGTGGTIQESPIEEEPDDSRSKLVPDQPLSQSPSQVSVPVPPPKPPSRNPSSIREPRSTYPNPTRRVSLPEPDLAYSPHGRRQRSYDITYDRPRSANGRRSEPALSPRPSWHVDRRYSDHEPAYYERDNGHRSASRNGNGRDSGYGERPYRDERPYPEVMAEEGRISRRSILEQNSIPTQNELQLLKELSLKEKRDEFRYPLGSVGSRLSPTLKHAKAALLEAQKTSKATGWALNVAIGAQVILGALNHRRRSSNHRPPNIHRHLNPRRPLYTRSILPCEISRIRRTRDEYNEMQFIRTIR</sequence>
<feature type="compositionally biased region" description="Basic and acidic residues" evidence="1">
    <location>
        <begin position="211"/>
        <end position="224"/>
    </location>
</feature>
<dbReference type="EMBL" id="JASBNA010000039">
    <property type="protein sequence ID" value="KAK7681754.1"/>
    <property type="molecule type" value="Genomic_DNA"/>
</dbReference>
<dbReference type="AlphaFoldDB" id="A0AAW0FRS3"/>
<gene>
    <name evidence="2" type="ORF">QCA50_015101</name>
</gene>
<feature type="compositionally biased region" description="Basic and acidic residues" evidence="1">
    <location>
        <begin position="266"/>
        <end position="280"/>
    </location>
</feature>
<evidence type="ECO:0000256" key="1">
    <source>
        <dbReference type="SAM" id="MobiDB-lite"/>
    </source>
</evidence>
<accession>A0AAW0FRS3</accession>
<feature type="compositionally biased region" description="Basic and acidic residues" evidence="1">
    <location>
        <begin position="1"/>
        <end position="13"/>
    </location>
</feature>
<dbReference type="Proteomes" id="UP001385951">
    <property type="component" value="Unassembled WGS sequence"/>
</dbReference>
<feature type="compositionally biased region" description="Low complexity" evidence="1">
    <location>
        <begin position="146"/>
        <end position="160"/>
    </location>
</feature>
<comment type="caution">
    <text evidence="2">The sequence shown here is derived from an EMBL/GenBank/DDBJ whole genome shotgun (WGS) entry which is preliminary data.</text>
</comment>
<proteinExistence type="predicted"/>
<evidence type="ECO:0000313" key="2">
    <source>
        <dbReference type="EMBL" id="KAK7681754.1"/>
    </source>
</evidence>
<feature type="compositionally biased region" description="Polar residues" evidence="1">
    <location>
        <begin position="62"/>
        <end position="75"/>
    </location>
</feature>
<feature type="compositionally biased region" description="Low complexity" evidence="1">
    <location>
        <begin position="98"/>
        <end position="111"/>
    </location>
</feature>